<dbReference type="STRING" id="857566.A0A1E3PG40"/>
<comment type="similarity">
    <text evidence="4">Belongs to the ELP5 family.</text>
</comment>
<dbReference type="EMBL" id="KV454412">
    <property type="protein sequence ID" value="ODQ64396.1"/>
    <property type="molecule type" value="Genomic_DNA"/>
</dbReference>
<evidence type="ECO:0000256" key="4">
    <source>
        <dbReference type="ARBA" id="ARBA00009567"/>
    </source>
</evidence>
<accession>A0A1E3PG40</accession>
<dbReference type="Proteomes" id="UP000095009">
    <property type="component" value="Unassembled WGS sequence"/>
</dbReference>
<dbReference type="Pfam" id="PF10483">
    <property type="entry name" value="Elong_Iki1"/>
    <property type="match status" value="1"/>
</dbReference>
<organism evidence="9 10">
    <name type="scientific">Nadsonia fulvescens var. elongata DSM 6958</name>
    <dbReference type="NCBI Taxonomy" id="857566"/>
    <lineage>
        <taxon>Eukaryota</taxon>
        <taxon>Fungi</taxon>
        <taxon>Dikarya</taxon>
        <taxon>Ascomycota</taxon>
        <taxon>Saccharomycotina</taxon>
        <taxon>Dipodascomycetes</taxon>
        <taxon>Dipodascales</taxon>
        <taxon>Dipodascales incertae sedis</taxon>
        <taxon>Nadsonia</taxon>
    </lineage>
</organism>
<evidence type="ECO:0000256" key="6">
    <source>
        <dbReference type="ARBA" id="ARBA00022490"/>
    </source>
</evidence>
<dbReference type="AlphaFoldDB" id="A0A1E3PG40"/>
<keyword evidence="10" id="KW-1185">Reference proteome</keyword>
<evidence type="ECO:0000256" key="1">
    <source>
        <dbReference type="ARBA" id="ARBA00004123"/>
    </source>
</evidence>
<dbReference type="CDD" id="cd19496">
    <property type="entry name" value="Elp5"/>
    <property type="match status" value="1"/>
</dbReference>
<dbReference type="PANTHER" id="PTHR15641:SF1">
    <property type="entry name" value="ELONGATOR COMPLEX PROTEIN 5"/>
    <property type="match status" value="1"/>
</dbReference>
<dbReference type="GO" id="GO:0005634">
    <property type="term" value="C:nucleus"/>
    <property type="evidence" value="ECO:0007669"/>
    <property type="project" value="UniProtKB-SubCell"/>
</dbReference>
<keyword evidence="6" id="KW-0963">Cytoplasm</keyword>
<name>A0A1E3PG40_9ASCO</name>
<dbReference type="PANTHER" id="PTHR15641">
    <property type="entry name" value="ELONGATOR COMPLEX PROTEIN 5"/>
    <property type="match status" value="1"/>
</dbReference>
<comment type="subcellular location">
    <subcellularLocation>
        <location evidence="2">Cytoplasm</location>
    </subcellularLocation>
    <subcellularLocation>
        <location evidence="1">Nucleus</location>
    </subcellularLocation>
</comment>
<reference evidence="9 10" key="1">
    <citation type="journal article" date="2016" name="Proc. Natl. Acad. Sci. U.S.A.">
        <title>Comparative genomics of biotechnologically important yeasts.</title>
        <authorList>
            <person name="Riley R."/>
            <person name="Haridas S."/>
            <person name="Wolfe K.H."/>
            <person name="Lopes M.R."/>
            <person name="Hittinger C.T."/>
            <person name="Goeker M."/>
            <person name="Salamov A.A."/>
            <person name="Wisecaver J.H."/>
            <person name="Long T.M."/>
            <person name="Calvey C.H."/>
            <person name="Aerts A.L."/>
            <person name="Barry K.W."/>
            <person name="Choi C."/>
            <person name="Clum A."/>
            <person name="Coughlan A.Y."/>
            <person name="Deshpande S."/>
            <person name="Douglass A.P."/>
            <person name="Hanson S.J."/>
            <person name="Klenk H.-P."/>
            <person name="LaButti K.M."/>
            <person name="Lapidus A."/>
            <person name="Lindquist E.A."/>
            <person name="Lipzen A.M."/>
            <person name="Meier-Kolthoff J.P."/>
            <person name="Ohm R.A."/>
            <person name="Otillar R.P."/>
            <person name="Pangilinan J.L."/>
            <person name="Peng Y."/>
            <person name="Rokas A."/>
            <person name="Rosa C.A."/>
            <person name="Scheuner C."/>
            <person name="Sibirny A.A."/>
            <person name="Slot J.C."/>
            <person name="Stielow J.B."/>
            <person name="Sun H."/>
            <person name="Kurtzman C.P."/>
            <person name="Blackwell M."/>
            <person name="Grigoriev I.V."/>
            <person name="Jeffries T.W."/>
        </authorList>
    </citation>
    <scope>NUCLEOTIDE SEQUENCE [LARGE SCALE GENOMIC DNA]</scope>
    <source>
        <strain evidence="9 10">DSM 6958</strain>
    </source>
</reference>
<dbReference type="OrthoDB" id="166907at2759"/>
<dbReference type="GO" id="GO:0033588">
    <property type="term" value="C:elongator holoenzyme complex"/>
    <property type="evidence" value="ECO:0007669"/>
    <property type="project" value="InterPro"/>
</dbReference>
<proteinExistence type="inferred from homology"/>
<gene>
    <name evidence="9" type="ORF">NADFUDRAFT_83881</name>
</gene>
<keyword evidence="8" id="KW-0539">Nucleus</keyword>
<dbReference type="Gene3D" id="3.40.50.300">
    <property type="entry name" value="P-loop containing nucleotide triphosphate hydrolases"/>
    <property type="match status" value="1"/>
</dbReference>
<keyword evidence="7" id="KW-0819">tRNA processing</keyword>
<evidence type="ECO:0000256" key="2">
    <source>
        <dbReference type="ARBA" id="ARBA00004496"/>
    </source>
</evidence>
<dbReference type="GO" id="GO:0000049">
    <property type="term" value="F:tRNA binding"/>
    <property type="evidence" value="ECO:0007669"/>
    <property type="project" value="TreeGrafter"/>
</dbReference>
<dbReference type="InterPro" id="IPR027417">
    <property type="entry name" value="P-loop_NTPase"/>
</dbReference>
<comment type="pathway">
    <text evidence="3">tRNA modification; 5-methoxycarbonylmethyl-2-thiouridine-tRNA biosynthesis.</text>
</comment>
<dbReference type="UniPathway" id="UPA00988"/>
<sequence length="295" mass="32788">MATSPSVVLSRLWSLKDMTPFMLLLDSASQSSTFVIEEILYRVTSDVNVISVTFELQDTHPKVTHNIRGHRKTLDEIQQQIENASMPTAKNLIIIDTLAFIKSSQLTGFLSRLIRPNSVLVATHHTSLPALNSINPYAPSTLNLLHYFATTVISVSPTALANLHAEDDRHRSVQLFSMPPGLNSPQFEISLVHRRKSGRSTSADFAIDTAQHTIKILVKKEPANPMYTEDESLLRGLTTFNLGTTDKQKAAKDNVDLPFLAAQEFGQGGAQGGAIIYEFEKDDDYDEEDPYEDPF</sequence>
<evidence type="ECO:0000256" key="8">
    <source>
        <dbReference type="ARBA" id="ARBA00023242"/>
    </source>
</evidence>
<evidence type="ECO:0000313" key="9">
    <source>
        <dbReference type="EMBL" id="ODQ64396.1"/>
    </source>
</evidence>
<dbReference type="GO" id="GO:0005829">
    <property type="term" value="C:cytosol"/>
    <property type="evidence" value="ECO:0007669"/>
    <property type="project" value="TreeGrafter"/>
</dbReference>
<evidence type="ECO:0000256" key="7">
    <source>
        <dbReference type="ARBA" id="ARBA00022694"/>
    </source>
</evidence>
<evidence type="ECO:0000256" key="3">
    <source>
        <dbReference type="ARBA" id="ARBA00005043"/>
    </source>
</evidence>
<evidence type="ECO:0000256" key="5">
    <source>
        <dbReference type="ARBA" id="ARBA00020264"/>
    </source>
</evidence>
<protein>
    <recommendedName>
        <fullName evidence="5">Elongator complex protein 5</fullName>
    </recommendedName>
</protein>
<dbReference type="GO" id="GO:0002098">
    <property type="term" value="P:tRNA wobble uridine modification"/>
    <property type="evidence" value="ECO:0007669"/>
    <property type="project" value="InterPro"/>
</dbReference>
<dbReference type="InterPro" id="IPR019519">
    <property type="entry name" value="Elp5"/>
</dbReference>
<evidence type="ECO:0000313" key="10">
    <source>
        <dbReference type="Proteomes" id="UP000095009"/>
    </source>
</evidence>